<comment type="catalytic activity">
    <reaction evidence="7 8">
        <text>5-phospho-beta-D-ribosylamine + L-glutamate + diphosphate = 5-phospho-alpha-D-ribose 1-diphosphate + L-glutamine + H2O</text>
        <dbReference type="Rhea" id="RHEA:14905"/>
        <dbReference type="ChEBI" id="CHEBI:15377"/>
        <dbReference type="ChEBI" id="CHEBI:29985"/>
        <dbReference type="ChEBI" id="CHEBI:33019"/>
        <dbReference type="ChEBI" id="CHEBI:58017"/>
        <dbReference type="ChEBI" id="CHEBI:58359"/>
        <dbReference type="ChEBI" id="CHEBI:58681"/>
        <dbReference type="EC" id="2.4.2.14"/>
    </reaction>
</comment>
<keyword evidence="15" id="KW-1185">Reference proteome</keyword>
<feature type="binding site" evidence="7 11">
    <location>
        <position position="426"/>
    </location>
    <ligand>
        <name>[4Fe-4S] cluster</name>
        <dbReference type="ChEBI" id="CHEBI:49883"/>
    </ligand>
</feature>
<dbReference type="InterPro" id="IPR017932">
    <property type="entry name" value="GATase_2_dom"/>
</dbReference>
<dbReference type="Proteomes" id="UP000004221">
    <property type="component" value="Unassembled WGS sequence"/>
</dbReference>
<accession>I4EF24</accession>
<evidence type="ECO:0000256" key="8">
    <source>
        <dbReference type="PIRNR" id="PIRNR000485"/>
    </source>
</evidence>
<evidence type="ECO:0000313" key="15">
    <source>
        <dbReference type="Proteomes" id="UP000004221"/>
    </source>
</evidence>
<keyword evidence="4 7" id="KW-0808">Transferase</keyword>
<keyword evidence="5 7" id="KW-0658">Purine biosynthesis</keyword>
<reference evidence="14 15" key="1">
    <citation type="journal article" date="2012" name="ISME J.">
        <title>Nitrification expanded: discovery, physiology and genomics of a nitrite-oxidizing bacterium from the phylum Chloroflexi.</title>
        <authorList>
            <person name="Sorokin D.Y."/>
            <person name="Lucker S."/>
            <person name="Vejmelkova D."/>
            <person name="Kostrikina N.A."/>
            <person name="Kleerebezem R."/>
            <person name="Rijpstra W.I."/>
            <person name="Damste J.S."/>
            <person name="Le Paslier D."/>
            <person name="Muyzer G."/>
            <person name="Wagner M."/>
            <person name="van Loosdrecht M.C."/>
            <person name="Daims H."/>
        </authorList>
    </citation>
    <scope>NUCLEOTIDE SEQUENCE [LARGE SCALE GENOMIC DNA]</scope>
    <source>
        <strain evidence="15">none</strain>
    </source>
</reference>
<dbReference type="PROSITE" id="PS51278">
    <property type="entry name" value="GATASE_TYPE_2"/>
    <property type="match status" value="1"/>
</dbReference>
<evidence type="ECO:0000256" key="9">
    <source>
        <dbReference type="PIRSR" id="PIRSR000485-1"/>
    </source>
</evidence>
<name>I4EF24_9BACT</name>
<dbReference type="InterPro" id="IPR000836">
    <property type="entry name" value="PRTase_dom"/>
</dbReference>
<feature type="binding site" evidence="7 11">
    <location>
        <position position="480"/>
    </location>
    <ligand>
        <name>[4Fe-4S] cluster</name>
        <dbReference type="ChEBI" id="CHEBI:49883"/>
    </ligand>
</feature>
<keyword evidence="7 11" id="KW-0411">Iron-sulfur</keyword>
<comment type="caution">
    <text evidence="14">The sequence shown here is derived from an EMBL/GenBank/DDBJ whole genome shotgun (WGS) entry which is preliminary data.</text>
</comment>
<keyword evidence="7 10" id="KW-0479">Metal-binding</keyword>
<dbReference type="PIRSF" id="PIRSF000485">
    <property type="entry name" value="Amd_phspho_trans"/>
    <property type="match status" value="1"/>
</dbReference>
<dbReference type="GO" id="GO:0006189">
    <property type="term" value="P:'de novo' IMP biosynthetic process"/>
    <property type="evidence" value="ECO:0007669"/>
    <property type="project" value="UniProtKB-UniRule"/>
</dbReference>
<proteinExistence type="inferred from homology"/>
<evidence type="ECO:0000256" key="5">
    <source>
        <dbReference type="ARBA" id="ARBA00022755"/>
    </source>
</evidence>
<evidence type="ECO:0000256" key="3">
    <source>
        <dbReference type="ARBA" id="ARBA00022676"/>
    </source>
</evidence>
<dbReference type="EC" id="2.4.2.14" evidence="7"/>
<dbReference type="InterPro" id="IPR029055">
    <property type="entry name" value="Ntn_hydrolases_N"/>
</dbReference>
<evidence type="ECO:0000256" key="1">
    <source>
        <dbReference type="ARBA" id="ARBA00005209"/>
    </source>
</evidence>
<dbReference type="NCBIfam" id="TIGR01134">
    <property type="entry name" value="purF"/>
    <property type="match status" value="1"/>
</dbReference>
<evidence type="ECO:0000256" key="4">
    <source>
        <dbReference type="ARBA" id="ARBA00022679"/>
    </source>
</evidence>
<dbReference type="InterPro" id="IPR035584">
    <property type="entry name" value="PurF_N"/>
</dbReference>
<gene>
    <name evidence="7 14" type="primary">purF</name>
    <name evidence="14" type="ORF">NITHO_2170014</name>
</gene>
<keyword evidence="7" id="KW-0004">4Fe-4S</keyword>
<feature type="binding site" evidence="7 11">
    <location>
        <position position="477"/>
    </location>
    <ligand>
        <name>[4Fe-4S] cluster</name>
        <dbReference type="ChEBI" id="CHEBI:49883"/>
    </ligand>
</feature>
<protein>
    <recommendedName>
        <fullName evidence="7">Amidophosphoribosyltransferase</fullName>
        <shortName evidence="7">ATase</shortName>
        <ecNumber evidence="7">2.4.2.14</ecNumber>
    </recommendedName>
    <alternativeName>
        <fullName evidence="7">Glutamine phosphoribosylpyrophosphate amidotransferase</fullName>
        <shortName evidence="7">GPATase</shortName>
    </alternativeName>
</protein>
<comment type="similarity">
    <text evidence="2 7 8">In the C-terminal section; belongs to the purine/pyrimidine phosphoribosyltransferase family.</text>
</comment>
<dbReference type="GO" id="GO:0009113">
    <property type="term" value="P:purine nucleobase biosynthetic process"/>
    <property type="evidence" value="ECO:0007669"/>
    <property type="project" value="UniProtKB-UniRule"/>
</dbReference>
<dbReference type="CDD" id="cd06223">
    <property type="entry name" value="PRTases_typeI"/>
    <property type="match status" value="1"/>
</dbReference>
<feature type="region of interest" description="Disordered" evidence="12">
    <location>
        <begin position="1"/>
        <end position="21"/>
    </location>
</feature>
<dbReference type="AlphaFoldDB" id="I4EF24"/>
<keyword evidence="7 11" id="KW-0408">Iron</keyword>
<dbReference type="GO" id="GO:0004044">
    <property type="term" value="F:amidophosphoribosyltransferase activity"/>
    <property type="evidence" value="ECO:0007669"/>
    <property type="project" value="UniProtKB-UniRule"/>
</dbReference>
<feature type="binding site" evidence="7 11">
    <location>
        <position position="280"/>
    </location>
    <ligand>
        <name>[4Fe-4S] cluster</name>
        <dbReference type="ChEBI" id="CHEBI:49883"/>
    </ligand>
</feature>
<evidence type="ECO:0000256" key="10">
    <source>
        <dbReference type="PIRSR" id="PIRSR000485-2"/>
    </source>
</evidence>
<evidence type="ECO:0000256" key="6">
    <source>
        <dbReference type="ARBA" id="ARBA00022962"/>
    </source>
</evidence>
<sequence length="501" mass="55303">MEIGTDVTGSKDDSPLDDATLRTVEPRLEEGWPRMPLDHPREECGVFGIYAPGEDVARLTFFGLYALQHRGQESAGIATADGYELLSHTRMGLVNTAFSEYDLHRLTGHIAIGHTRYSTTGSSRVSNAGPITVRSEFGPLSVSHNGNLVNSDILRRDLQLRGVDLVTTTDTEVLTWTIALNYGPDIVSRLRKAMGRFIGAYSLTILTPDQLIGVRDPNGIRPLSLGRLNGGWVLASETCALATIGATFEREVEPGEIVVIDAEGLHSYPLEALERKQATCIFELIYFARPDSQIMGKRLHLARQRMGAQLWREHPADADIVIPLPDSAVPAAIGYARESGLPYVEGLIKNRYIGRTFIQPDQRLREQGVKLKFNALPEVLAGKRVVLIDDTIVRGTTSRPIVDLLRQNGAVEVHMRVHAPPVMWPCYLGVDMARKEELIGAQMPVEEIGRVIGADSIGYLSLEGLIKAIDLPENRFCTGCLTGKYPVPIQIEMDKLVLERR</sequence>
<dbReference type="SUPFAM" id="SSF53271">
    <property type="entry name" value="PRTase-like"/>
    <property type="match status" value="1"/>
</dbReference>
<organism evidence="14 15">
    <name type="scientific">Nitrolancea hollandica Lb</name>
    <dbReference type="NCBI Taxonomy" id="1129897"/>
    <lineage>
        <taxon>Bacteria</taxon>
        <taxon>Pseudomonadati</taxon>
        <taxon>Thermomicrobiota</taxon>
        <taxon>Thermomicrobia</taxon>
        <taxon>Sphaerobacterales</taxon>
        <taxon>Sphaerobacterineae</taxon>
        <taxon>Sphaerobacteraceae</taxon>
        <taxon>Nitrolancea</taxon>
    </lineage>
</organism>
<evidence type="ECO:0000259" key="13">
    <source>
        <dbReference type="PROSITE" id="PS51278"/>
    </source>
</evidence>
<keyword evidence="6 7" id="KW-0315">Glutamine amidotransferase</keyword>
<dbReference type="CDD" id="cd00715">
    <property type="entry name" value="GPATase_N"/>
    <property type="match status" value="1"/>
</dbReference>
<dbReference type="GO" id="GO:0000287">
    <property type="term" value="F:magnesium ion binding"/>
    <property type="evidence" value="ECO:0007669"/>
    <property type="project" value="UniProtKB-UniRule"/>
</dbReference>
<keyword evidence="7 10" id="KW-0460">Magnesium</keyword>
<evidence type="ECO:0000256" key="12">
    <source>
        <dbReference type="SAM" id="MobiDB-lite"/>
    </source>
</evidence>
<dbReference type="Gene3D" id="3.60.20.10">
    <property type="entry name" value="Glutamine Phosphoribosylpyrophosphate, subunit 1, domain 1"/>
    <property type="match status" value="1"/>
</dbReference>
<evidence type="ECO:0000313" key="14">
    <source>
        <dbReference type="EMBL" id="CCF83286.1"/>
    </source>
</evidence>
<dbReference type="InterPro" id="IPR029057">
    <property type="entry name" value="PRTase-like"/>
</dbReference>
<evidence type="ECO:0000256" key="7">
    <source>
        <dbReference type="HAMAP-Rule" id="MF_01931"/>
    </source>
</evidence>
<dbReference type="Gene3D" id="3.40.50.2020">
    <property type="match status" value="1"/>
</dbReference>
<comment type="pathway">
    <text evidence="1 7 8">Purine metabolism; IMP biosynthesis via de novo pathway; N(1)-(5-phospho-D-ribosyl)glycinamide from 5-phospho-alpha-D-ribose 1-diphosphate: step 1/2.</text>
</comment>
<comment type="function">
    <text evidence="7">Catalyzes the formation of phosphoribosylamine from phosphoribosylpyrophosphate (PRPP) and glutamine.</text>
</comment>
<dbReference type="SUPFAM" id="SSF56235">
    <property type="entry name" value="N-terminal nucleophile aminohydrolases (Ntn hydrolases)"/>
    <property type="match status" value="1"/>
</dbReference>
<feature type="binding site" evidence="7 10">
    <location>
        <position position="389"/>
    </location>
    <ligand>
        <name>Mg(2+)</name>
        <dbReference type="ChEBI" id="CHEBI:18420"/>
    </ligand>
</feature>
<evidence type="ECO:0000256" key="2">
    <source>
        <dbReference type="ARBA" id="ARBA00010138"/>
    </source>
</evidence>
<comment type="cofactor">
    <cofactor evidence="7 10">
        <name>Mg(2+)</name>
        <dbReference type="ChEBI" id="CHEBI:18420"/>
    </cofactor>
    <text evidence="7 10">Binds 1 Mg(2+) ion per subunit.</text>
</comment>
<dbReference type="UniPathway" id="UPA00074">
    <property type="reaction ID" value="UER00124"/>
</dbReference>
<dbReference type="Pfam" id="PF13522">
    <property type="entry name" value="GATase_6"/>
    <property type="match status" value="1"/>
</dbReference>
<dbReference type="EMBL" id="CAGS01000132">
    <property type="protein sequence ID" value="CCF83286.1"/>
    <property type="molecule type" value="Genomic_DNA"/>
</dbReference>
<keyword evidence="3 7" id="KW-0328">Glycosyltransferase</keyword>
<dbReference type="GO" id="GO:0051539">
    <property type="term" value="F:4 iron, 4 sulfur cluster binding"/>
    <property type="evidence" value="ECO:0007669"/>
    <property type="project" value="UniProtKB-KW"/>
</dbReference>
<feature type="binding site" evidence="7 10">
    <location>
        <position position="327"/>
    </location>
    <ligand>
        <name>Mg(2+)</name>
        <dbReference type="ChEBI" id="CHEBI:18420"/>
    </ligand>
</feature>
<dbReference type="Pfam" id="PF00156">
    <property type="entry name" value="Pribosyltran"/>
    <property type="match status" value="1"/>
</dbReference>
<feature type="domain" description="Glutamine amidotransferase type-2" evidence="13">
    <location>
        <begin position="44"/>
        <end position="263"/>
    </location>
</feature>
<dbReference type="InterPro" id="IPR005854">
    <property type="entry name" value="PurF"/>
</dbReference>
<evidence type="ECO:0000256" key="11">
    <source>
        <dbReference type="PIRSR" id="PIRSR000485-3"/>
    </source>
</evidence>
<dbReference type="HAMAP" id="MF_01931">
    <property type="entry name" value="PurF"/>
    <property type="match status" value="1"/>
</dbReference>
<feature type="binding site" evidence="7 10">
    <location>
        <position position="390"/>
    </location>
    <ligand>
        <name>Mg(2+)</name>
        <dbReference type="ChEBI" id="CHEBI:18420"/>
    </ligand>
</feature>
<feature type="active site" description="Nucleophile" evidence="7 9">
    <location>
        <position position="44"/>
    </location>
</feature>
<dbReference type="PANTHER" id="PTHR11907">
    <property type="entry name" value="AMIDOPHOSPHORIBOSYLTRANSFERASE"/>
    <property type="match status" value="1"/>
</dbReference>
<comment type="cofactor">
    <cofactor evidence="7 11">
        <name>[4Fe-4S] cluster</name>
        <dbReference type="ChEBI" id="CHEBI:49883"/>
    </cofactor>
    <text evidence="7 11">Binds 1 [4Fe-4S] cluster per subunit.</text>
</comment>